<evidence type="ECO:0000256" key="1">
    <source>
        <dbReference type="ARBA" id="ARBA00008563"/>
    </source>
</evidence>
<gene>
    <name evidence="3" type="primary">107363528</name>
</gene>
<comment type="similarity">
    <text evidence="1">Belongs to the bacterial ribosomal protein bL21 family.</text>
</comment>
<dbReference type="GO" id="GO:0003735">
    <property type="term" value="F:structural constituent of ribosome"/>
    <property type="evidence" value="ECO:0007669"/>
    <property type="project" value="TreeGrafter"/>
</dbReference>
<protein>
    <recommendedName>
        <fullName evidence="2">Large ribosomal subunit protein bL21m</fullName>
    </recommendedName>
</protein>
<organism evidence="3 4">
    <name type="scientific">Tetranychus urticae</name>
    <name type="common">Two-spotted spider mite</name>
    <dbReference type="NCBI Taxonomy" id="32264"/>
    <lineage>
        <taxon>Eukaryota</taxon>
        <taxon>Metazoa</taxon>
        <taxon>Ecdysozoa</taxon>
        <taxon>Arthropoda</taxon>
        <taxon>Chelicerata</taxon>
        <taxon>Arachnida</taxon>
        <taxon>Acari</taxon>
        <taxon>Acariformes</taxon>
        <taxon>Trombidiformes</taxon>
        <taxon>Prostigmata</taxon>
        <taxon>Eleutherengona</taxon>
        <taxon>Raphignathae</taxon>
        <taxon>Tetranychoidea</taxon>
        <taxon>Tetranychidae</taxon>
        <taxon>Tetranychus</taxon>
    </lineage>
</organism>
<name>T1KEM1_TETUR</name>
<dbReference type="OMA" id="DYFAVVK"/>
<dbReference type="GO" id="GO:0005762">
    <property type="term" value="C:mitochondrial large ribosomal subunit"/>
    <property type="evidence" value="ECO:0007669"/>
    <property type="project" value="TreeGrafter"/>
</dbReference>
<keyword evidence="4" id="KW-1185">Reference proteome</keyword>
<sequence>MAVSKVIVRTLNTALHTNPKIVESSNLKNFFNKVNTTIDATSRDRHFAVVYMYSKQKLVTEGDMFYLYKDVPANLGDKIKLEKIMLVGNDKLTLVGRPLLDRDLVHVEATVIEKTHSHTFMGLLARKRSHCFRRYYFQRHPLTILRINEIRICHNLNTAHTVIH</sequence>
<dbReference type="PANTHER" id="PTHR21349:SF0">
    <property type="entry name" value="LARGE RIBOSOMAL SUBUNIT PROTEIN BL21M"/>
    <property type="match status" value="1"/>
</dbReference>
<accession>T1KEM1</accession>
<dbReference type="HOGENOM" id="CLU_061463_5_1_1"/>
<dbReference type="eggNOG" id="KOG1686">
    <property type="taxonomic scope" value="Eukaryota"/>
</dbReference>
<evidence type="ECO:0000313" key="4">
    <source>
        <dbReference type="Proteomes" id="UP000015104"/>
    </source>
</evidence>
<dbReference type="STRING" id="32264.T1KEM1"/>
<dbReference type="KEGG" id="tut:107363528"/>
<dbReference type="PANTHER" id="PTHR21349">
    <property type="entry name" value="50S RIBOSOMAL PROTEIN L21"/>
    <property type="match status" value="1"/>
</dbReference>
<dbReference type="Proteomes" id="UP000015104">
    <property type="component" value="Unassembled WGS sequence"/>
</dbReference>
<dbReference type="SUPFAM" id="SSF141091">
    <property type="entry name" value="L21p-like"/>
    <property type="match status" value="1"/>
</dbReference>
<dbReference type="InterPro" id="IPR036164">
    <property type="entry name" value="bL21-like_sf"/>
</dbReference>
<evidence type="ECO:0000256" key="2">
    <source>
        <dbReference type="ARBA" id="ARBA00044129"/>
    </source>
</evidence>
<evidence type="ECO:0000313" key="3">
    <source>
        <dbReference type="EnsemblMetazoa" id="tetur10g00030.1"/>
    </source>
</evidence>
<dbReference type="AlphaFoldDB" id="T1KEM1"/>
<dbReference type="EMBL" id="CAEY01000027">
    <property type="status" value="NOT_ANNOTATED_CDS"/>
    <property type="molecule type" value="Genomic_DNA"/>
</dbReference>
<proteinExistence type="inferred from homology"/>
<dbReference type="OrthoDB" id="5994at2759"/>
<reference evidence="4" key="1">
    <citation type="submission" date="2011-08" db="EMBL/GenBank/DDBJ databases">
        <authorList>
            <person name="Rombauts S."/>
        </authorList>
    </citation>
    <scope>NUCLEOTIDE SEQUENCE</scope>
    <source>
        <strain evidence="4">London</strain>
    </source>
</reference>
<dbReference type="InterPro" id="IPR028909">
    <property type="entry name" value="bL21-like"/>
</dbReference>
<dbReference type="Pfam" id="PF00829">
    <property type="entry name" value="Ribosomal_L21p"/>
    <property type="match status" value="1"/>
</dbReference>
<dbReference type="EnsemblMetazoa" id="tetur10g00030.1">
    <property type="protein sequence ID" value="tetur10g00030.1"/>
    <property type="gene ID" value="tetur10g00030"/>
</dbReference>
<reference evidence="3" key="2">
    <citation type="submission" date="2015-06" db="UniProtKB">
        <authorList>
            <consortium name="EnsemblMetazoa"/>
        </authorList>
    </citation>
    <scope>IDENTIFICATION</scope>
</reference>